<dbReference type="HAMAP" id="MF_01487">
    <property type="entry name" value="RecD"/>
    <property type="match status" value="1"/>
</dbReference>
<evidence type="ECO:0000256" key="2">
    <source>
        <dbReference type="ARBA" id="ARBA00022741"/>
    </source>
</evidence>
<accession>A0A6M4IR39</accession>
<dbReference type="AlphaFoldDB" id="A0A6M4IR39"/>
<dbReference type="CDD" id="cd17933">
    <property type="entry name" value="DEXSc_RecD-like"/>
    <property type="match status" value="1"/>
</dbReference>
<dbReference type="Pfam" id="PF13245">
    <property type="entry name" value="AAA_19"/>
    <property type="match status" value="1"/>
</dbReference>
<dbReference type="GO" id="GO:0008854">
    <property type="term" value="F:exodeoxyribonuclease V activity"/>
    <property type="evidence" value="ECO:0007669"/>
    <property type="project" value="UniProtKB-EC"/>
</dbReference>
<evidence type="ECO:0000256" key="6">
    <source>
        <dbReference type="ARBA" id="ARBA00022839"/>
    </source>
</evidence>
<dbReference type="GO" id="GO:0017116">
    <property type="term" value="F:single-stranded DNA helicase activity"/>
    <property type="evidence" value="ECO:0007669"/>
    <property type="project" value="TreeGrafter"/>
</dbReference>
<dbReference type="GO" id="GO:0005524">
    <property type="term" value="F:ATP binding"/>
    <property type="evidence" value="ECO:0007669"/>
    <property type="project" value="UniProtKB-KW"/>
</dbReference>
<evidence type="ECO:0000313" key="14">
    <source>
        <dbReference type="Proteomes" id="UP000500938"/>
    </source>
</evidence>
<evidence type="ECO:0000256" key="7">
    <source>
        <dbReference type="ARBA" id="ARBA00022840"/>
    </source>
</evidence>
<keyword evidence="1" id="KW-0540">Nuclease</keyword>
<keyword evidence="8" id="KW-0238">DNA-binding</keyword>
<evidence type="ECO:0000256" key="1">
    <source>
        <dbReference type="ARBA" id="ARBA00022722"/>
    </source>
</evidence>
<evidence type="ECO:0000256" key="3">
    <source>
        <dbReference type="ARBA" id="ARBA00022763"/>
    </source>
</evidence>
<dbReference type="RefSeq" id="WP_171226829.1">
    <property type="nucleotide sequence ID" value="NZ_CP053085.1"/>
</dbReference>
<dbReference type="Gene3D" id="3.40.50.300">
    <property type="entry name" value="P-loop containing nucleotide triphosphate hydrolases"/>
    <property type="match status" value="3"/>
</dbReference>
<dbReference type="InterPro" id="IPR027785">
    <property type="entry name" value="UvrD-like_helicase_C"/>
</dbReference>
<keyword evidence="9" id="KW-0234">DNA repair</keyword>
<evidence type="ECO:0000256" key="10">
    <source>
        <dbReference type="ARBA" id="ARBA00023235"/>
    </source>
</evidence>
<dbReference type="GO" id="GO:0003677">
    <property type="term" value="F:DNA binding"/>
    <property type="evidence" value="ECO:0007669"/>
    <property type="project" value="UniProtKB-KW"/>
</dbReference>
<keyword evidence="3" id="KW-0227">DNA damage</keyword>
<evidence type="ECO:0000259" key="12">
    <source>
        <dbReference type="Pfam" id="PF21185"/>
    </source>
</evidence>
<dbReference type="KEGG" id="ggr:HKW67_18710"/>
<reference evidence="13 14" key="1">
    <citation type="submission" date="2020-05" db="EMBL/GenBank/DDBJ databases">
        <title>Complete genome sequence of Gemmatimonas greenlandica TET16.</title>
        <authorList>
            <person name="Zeng Y."/>
        </authorList>
    </citation>
    <scope>NUCLEOTIDE SEQUENCE [LARGE SCALE GENOMIC DNA]</scope>
    <source>
        <strain evidence="13 14">TET16</strain>
    </source>
</reference>
<proteinExistence type="inferred from homology"/>
<dbReference type="CDD" id="cd18809">
    <property type="entry name" value="SF1_C_RecD"/>
    <property type="match status" value="1"/>
</dbReference>
<name>A0A6M4IR39_9BACT</name>
<evidence type="ECO:0000256" key="9">
    <source>
        <dbReference type="ARBA" id="ARBA00023204"/>
    </source>
</evidence>
<dbReference type="Pfam" id="PF21185">
    <property type="entry name" value="RecD_N"/>
    <property type="match status" value="1"/>
</dbReference>
<keyword evidence="2" id="KW-0547">Nucleotide-binding</keyword>
<dbReference type="InterPro" id="IPR041851">
    <property type="entry name" value="RecD_N_sf"/>
</dbReference>
<evidence type="ECO:0000259" key="11">
    <source>
        <dbReference type="Pfam" id="PF13538"/>
    </source>
</evidence>
<dbReference type="NCBIfam" id="TIGR01447">
    <property type="entry name" value="recD"/>
    <property type="match status" value="1"/>
</dbReference>
<evidence type="ECO:0000313" key="13">
    <source>
        <dbReference type="EMBL" id="QJR37394.1"/>
    </source>
</evidence>
<dbReference type="GO" id="GO:0009338">
    <property type="term" value="C:exodeoxyribonuclease V complex"/>
    <property type="evidence" value="ECO:0007669"/>
    <property type="project" value="InterPro"/>
</dbReference>
<organism evidence="13 14">
    <name type="scientific">Gemmatimonas groenlandica</name>
    <dbReference type="NCBI Taxonomy" id="2732249"/>
    <lineage>
        <taxon>Bacteria</taxon>
        <taxon>Pseudomonadati</taxon>
        <taxon>Gemmatimonadota</taxon>
        <taxon>Gemmatimonadia</taxon>
        <taxon>Gemmatimonadales</taxon>
        <taxon>Gemmatimonadaceae</taxon>
        <taxon>Gemmatimonas</taxon>
    </lineage>
</organism>
<dbReference type="GO" id="GO:0006302">
    <property type="term" value="P:double-strand break repair"/>
    <property type="evidence" value="ECO:0007669"/>
    <property type="project" value="InterPro"/>
</dbReference>
<gene>
    <name evidence="13" type="primary">recD</name>
    <name evidence="13" type="ORF">HKW67_18710</name>
</gene>
<dbReference type="InterPro" id="IPR050534">
    <property type="entry name" value="Coronavir_polyprotein_1ab"/>
</dbReference>
<dbReference type="EC" id="3.1.11.5" evidence="13"/>
<keyword evidence="7" id="KW-0067">ATP-binding</keyword>
<evidence type="ECO:0000256" key="5">
    <source>
        <dbReference type="ARBA" id="ARBA00022806"/>
    </source>
</evidence>
<feature type="domain" description="RecBCD enzyme subunit RecD N-terminal" evidence="12">
    <location>
        <begin position="19"/>
        <end position="129"/>
    </location>
</feature>
<keyword evidence="5" id="KW-0347">Helicase</keyword>
<keyword evidence="10" id="KW-0413">Isomerase</keyword>
<feature type="domain" description="UvrD-like helicase C-terminal" evidence="11">
    <location>
        <begin position="491"/>
        <end position="538"/>
    </location>
</feature>
<dbReference type="PANTHER" id="PTHR43788">
    <property type="entry name" value="DNA2/NAM7 HELICASE FAMILY MEMBER"/>
    <property type="match status" value="1"/>
</dbReference>
<dbReference type="EMBL" id="CP053085">
    <property type="protein sequence ID" value="QJR37394.1"/>
    <property type="molecule type" value="Genomic_DNA"/>
</dbReference>
<evidence type="ECO:0000256" key="8">
    <source>
        <dbReference type="ARBA" id="ARBA00023125"/>
    </source>
</evidence>
<dbReference type="PANTHER" id="PTHR43788:SF6">
    <property type="entry name" value="DNA HELICASE B"/>
    <property type="match status" value="1"/>
</dbReference>
<dbReference type="SUPFAM" id="SSF52540">
    <property type="entry name" value="P-loop containing nucleoside triphosphate hydrolases"/>
    <property type="match status" value="2"/>
</dbReference>
<dbReference type="InterPro" id="IPR027417">
    <property type="entry name" value="P-loop_NTPase"/>
</dbReference>
<keyword evidence="4 13" id="KW-0378">Hydrolase</keyword>
<keyword evidence="14" id="KW-1185">Reference proteome</keyword>
<keyword evidence="6" id="KW-0269">Exonuclease</keyword>
<dbReference type="Pfam" id="PF13538">
    <property type="entry name" value="UvrD_C_2"/>
    <property type="match status" value="1"/>
</dbReference>
<dbReference type="Gene3D" id="1.10.10.1020">
    <property type="entry name" value="RecBCD complex, subunit RecD, N-terminal domain"/>
    <property type="match status" value="1"/>
</dbReference>
<dbReference type="GO" id="GO:0006310">
    <property type="term" value="P:DNA recombination"/>
    <property type="evidence" value="ECO:0007669"/>
    <property type="project" value="InterPro"/>
</dbReference>
<dbReference type="InterPro" id="IPR049550">
    <property type="entry name" value="RecD_N"/>
</dbReference>
<protein>
    <submittedName>
        <fullName evidence="13">Exodeoxyribonuclease V subunit alpha</fullName>
        <ecNumber evidence="13">3.1.11.5</ecNumber>
    </submittedName>
</protein>
<dbReference type="InterPro" id="IPR006344">
    <property type="entry name" value="RecD"/>
</dbReference>
<dbReference type="Proteomes" id="UP000500938">
    <property type="component" value="Chromosome"/>
</dbReference>
<evidence type="ECO:0000256" key="4">
    <source>
        <dbReference type="ARBA" id="ARBA00022801"/>
    </source>
</evidence>
<sequence>MSVDLHRTAFFDAAVEQYLLSTSDRVLGEVTRRRAGLSGETAVPIAVAVALLARARDDGHSALSLSDLATEATELARELATEVGADDCCAQIRERDAAWWRTMLEAVPSVVLPANSALASPLVLHGSMLQFRRYFDAEQRIAARIHASLSRSEPTFRVITGGPGTGKTTRIAALLVETLEREPELRVALAAPTGKAASRLSESIRLRLDAMEASPEVRARVPQDARTVHRLLGYQPDRDRFWSRAGTPLPYDLVILDEASMVDVLLMDALVAALPVHATLLLVGDQDQLASVEAGDVLGAICRVAQDLGVGNPLHDRVERLTRSYRFEAHPAIGNAAAAILAGDATALAAVVHDTERPDVRWAPAPHDRAELLSLLVPHVEACLAAATPAAALTALDGFRVLCAEREGTWGVSGINAEVERWLRSQGTVITERWYHRRPVMVMANDYGTQVFNGDVGVAWEDDGEMLVHFPAPEGVTRAIQPARLPETQTAWAMTVHKAQGSEFTNVIIMLPAKGSRVLGRELLYTAVTRARQQVLIVGDESVMRSAVSRTVRRGSGLEALLRQATCRESATHG</sequence>